<evidence type="ECO:0000259" key="2">
    <source>
        <dbReference type="PROSITE" id="PS51263"/>
    </source>
</evidence>
<dbReference type="InterPro" id="IPR002108">
    <property type="entry name" value="ADF-H"/>
</dbReference>
<dbReference type="InterPro" id="IPR029006">
    <property type="entry name" value="ADF-H/Gelsolin-like_dom_sf"/>
</dbReference>
<protein>
    <recommendedName>
        <fullName evidence="2">ADF-H domain-containing protein</fullName>
    </recommendedName>
</protein>
<reference evidence="3 4" key="1">
    <citation type="submission" date="2016-03" db="EMBL/GenBank/DDBJ databases">
        <title>Comparative genomics of the ectomycorrhizal sister species Rhizopogon vinicolor and Rhizopogon vesiculosus (Basidiomycota: Boletales) reveals a divergence of the mating type B locus.</title>
        <authorList>
            <person name="Mujic A.B."/>
            <person name="Kuo A."/>
            <person name="Tritt A."/>
            <person name="Lipzen A."/>
            <person name="Chen C."/>
            <person name="Johnson J."/>
            <person name="Sharma A."/>
            <person name="Barry K."/>
            <person name="Grigoriev I.V."/>
            <person name="Spatafora J.W."/>
        </authorList>
    </citation>
    <scope>NUCLEOTIDE SEQUENCE [LARGE SCALE GENOMIC DNA]</scope>
    <source>
        <strain evidence="3 4">AM-OR11-056</strain>
    </source>
</reference>
<dbReference type="OrthoDB" id="1933379at2759"/>
<dbReference type="FunFam" id="3.40.20.10:FF:000042">
    <property type="entry name" value="Actin depolymerizing protein"/>
    <property type="match status" value="1"/>
</dbReference>
<dbReference type="InterPro" id="IPR004164">
    <property type="entry name" value="CoA_transf_AS"/>
</dbReference>
<dbReference type="PROSITE" id="PS51263">
    <property type="entry name" value="ADF_H"/>
    <property type="match status" value="2"/>
</dbReference>
<sequence>MAATSGIGVSPELTKAFSDAIETKSIRFLKVIIRDESLVPVASLPVAESLSEDLVQLQEYLEDKEPCYILARLDEPSSEWLAISYVPDSAKVRDKTLYASTRNSLTKSLGSTTFTDSLFATSKADVTSEAYEAHKRHQAAPKPLSAREQELADIKAAEREAGNSYEGSNARKNHIGQRVGLSWSQQAEDAVKGLGSRDDNRIVILKIDPSTETLELGSLADVTVDRLSSSIPSDEPSFAFYAWSNLYSQAGGDIVFIYSCPTTSPVRYRMLYSSAAMSTYLAVKDFLAETGSTFPLAAKRVETSDPTELDEAFLKAGLNIDGPAAACLSRATLVPVLSKPPATVFLRARWYSTPAEIPLPNKSKVWESIDEAVKDVKSGDILLCGGFGLAGVPDSLLAALVKRKEVTKLTAVSNNAGAGDSGLGKLFNSKQIDKIIASYPGGNKAFEALYLKGEVSLELCPQGTLVERLRAHAAGIPAFFTPTGASTAVEEGSIPVRYNEGGFANGVKIPGIKKESREFGGRKYVMEPAIAGDVAFVRAWKVDEAGNCVFRYTQQNFGTVMAKNAKLTIVEADQIVPIGSLSPNSIHIPGIYVDRVVQATAPKLVEYATLAPNPSSSSEPSTLSPEKEHALKMRHRTAKRAAKELKDGYYVNLGIGMPTLIPGYLEPGVRVWLQSENGILGMGPYPTAEQVDPDLINAGKETVTLLPGASVFDSTESFAMIRGGHIDVSILGAMEVSQAGDIANFMIPGKLVKGIGGAMDLVSNPDKTKVIVVMEHCAKDGSPKILKKCSLPLTGARTVSQIITELAVFDVDRVNGHLELVELQEGVTLDEVKAKTGCDFKGSPSLPGPLLHRILASMTPFLPSPQLLRRYKGLSIPGLCVRHYVAPAQAAPKRKKVWGCADTAVLDVKSGDIVLSGGFGLCGTPETLITALSRRKDIHCLIAVSNNAGTGDLGLVKLLKSGQLDKLVISYLGGNKYLEQMYLNGKMSLELVPQGTLIERMRAHSAGITAFFTPTGASTTVESGGIPIRFKPGGFKNGILIPGNKKEFREFNGKRYIMEPAIAGDVAFIHAWRADEAGNLVFRNVANNYNNVMARNARLVIAEAEEIVPVGSLPPNSIHVPGVFVDRIVQATEPKAFNIRVTAPPPGTSGGPSPEELLEKSARRRIAKRAAQELEDGFYVNLGVGIPTLVAEYLRPGVKIWLQSENGILGMGPFPTEDQVDPDIINAGKETVTLLPGASVFDSADSFGMIRGGHMDVAILGAMQVSQAGDIANFMIPGKLVKGIGGAMDLVSNPDKTKVIVAMEHCSKDGSPKIVQECSLPLTGARSVSQIITDLAVFDVDQCGGFLTLMEVAKGVTVEEVRAKTACDFKVSDNLGQM</sequence>
<dbReference type="InterPro" id="IPR004165">
    <property type="entry name" value="CoA_trans_fam_I"/>
</dbReference>
<keyword evidence="4" id="KW-1185">Reference proteome</keyword>
<dbReference type="SMART" id="SM00102">
    <property type="entry name" value="ADF"/>
    <property type="match status" value="2"/>
</dbReference>
<comment type="caution">
    <text evidence="3">The sequence shown here is derived from an EMBL/GenBank/DDBJ whole genome shotgun (WGS) entry which is preliminary data.</text>
</comment>
<dbReference type="GO" id="GO:0003779">
    <property type="term" value="F:actin binding"/>
    <property type="evidence" value="ECO:0007669"/>
    <property type="project" value="InterPro"/>
</dbReference>
<evidence type="ECO:0000256" key="1">
    <source>
        <dbReference type="ARBA" id="ARBA00022679"/>
    </source>
</evidence>
<dbReference type="NCBIfam" id="TIGR02428">
    <property type="entry name" value="pcaJ_scoB_fam"/>
    <property type="match status" value="2"/>
</dbReference>
<dbReference type="PANTHER" id="PTHR13707">
    <property type="entry name" value="KETOACID-COENZYME A TRANSFERASE"/>
    <property type="match status" value="1"/>
</dbReference>
<dbReference type="EMBL" id="LVVM01003613">
    <property type="protein sequence ID" value="OJA14552.1"/>
    <property type="molecule type" value="Genomic_DNA"/>
</dbReference>
<dbReference type="STRING" id="180088.A0A1J8QMB9"/>
<evidence type="ECO:0000313" key="4">
    <source>
        <dbReference type="Proteomes" id="UP000183567"/>
    </source>
</evidence>
<dbReference type="FunFam" id="3.40.1080.10:FF:000001">
    <property type="entry name" value="Succinyl-coa:3-ketoacid-coenzyme a transferase subunit b"/>
    <property type="match status" value="2"/>
</dbReference>
<proteinExistence type="predicted"/>
<dbReference type="SUPFAM" id="SSF100950">
    <property type="entry name" value="NagB/RpiA/CoA transferase-like"/>
    <property type="match status" value="4"/>
</dbReference>
<dbReference type="Gene3D" id="3.40.20.10">
    <property type="entry name" value="Severin"/>
    <property type="match status" value="2"/>
</dbReference>
<feature type="domain" description="ADF-H" evidence="2">
    <location>
        <begin position="6"/>
        <end position="136"/>
    </location>
</feature>
<dbReference type="Pfam" id="PF01144">
    <property type="entry name" value="CoA_trans"/>
    <property type="match status" value="4"/>
</dbReference>
<dbReference type="PANTHER" id="PTHR13707:SF60">
    <property type="entry name" value="ACETATE COA-TRANSFERASE SUBUNIT ALPHA"/>
    <property type="match status" value="1"/>
</dbReference>
<dbReference type="InterPro" id="IPR037171">
    <property type="entry name" value="NagB/RpiA_transferase-like"/>
</dbReference>
<keyword evidence="1" id="KW-0808">Transferase</keyword>
<dbReference type="GO" id="GO:0008410">
    <property type="term" value="F:CoA-transferase activity"/>
    <property type="evidence" value="ECO:0007669"/>
    <property type="project" value="InterPro"/>
</dbReference>
<dbReference type="Gene3D" id="3.40.1080.10">
    <property type="entry name" value="Glutaconate Coenzyme A-transferase"/>
    <property type="match status" value="4"/>
</dbReference>
<evidence type="ECO:0000313" key="3">
    <source>
        <dbReference type="EMBL" id="OJA14552.1"/>
    </source>
</evidence>
<dbReference type="Pfam" id="PF00241">
    <property type="entry name" value="Cofilin_ADF"/>
    <property type="match status" value="2"/>
</dbReference>
<feature type="domain" description="ADF-H" evidence="2">
    <location>
        <begin position="178"/>
        <end position="319"/>
    </location>
</feature>
<dbReference type="SMART" id="SM00882">
    <property type="entry name" value="CoA_trans"/>
    <property type="match status" value="4"/>
</dbReference>
<dbReference type="Proteomes" id="UP000183567">
    <property type="component" value="Unassembled WGS sequence"/>
</dbReference>
<dbReference type="CDD" id="cd11285">
    <property type="entry name" value="ADF_Twf-N_like"/>
    <property type="match status" value="1"/>
</dbReference>
<name>A0A1J8QMB9_9AGAM</name>
<gene>
    <name evidence="3" type="ORF">AZE42_03165</name>
</gene>
<dbReference type="PROSITE" id="PS01274">
    <property type="entry name" value="COA_TRANSF_2"/>
    <property type="match status" value="2"/>
</dbReference>
<dbReference type="InterPro" id="IPR012791">
    <property type="entry name" value="3-oxoacid_CoA-transf_B"/>
</dbReference>
<dbReference type="SUPFAM" id="SSF55753">
    <property type="entry name" value="Actin depolymerizing proteins"/>
    <property type="match status" value="2"/>
</dbReference>
<accession>A0A1J8QMB9</accession>
<organism evidence="3 4">
    <name type="scientific">Rhizopogon vesiculosus</name>
    <dbReference type="NCBI Taxonomy" id="180088"/>
    <lineage>
        <taxon>Eukaryota</taxon>
        <taxon>Fungi</taxon>
        <taxon>Dikarya</taxon>
        <taxon>Basidiomycota</taxon>
        <taxon>Agaricomycotina</taxon>
        <taxon>Agaricomycetes</taxon>
        <taxon>Agaricomycetidae</taxon>
        <taxon>Boletales</taxon>
        <taxon>Suillineae</taxon>
        <taxon>Rhizopogonaceae</taxon>
        <taxon>Rhizopogon</taxon>
    </lineage>
</organism>